<evidence type="ECO:0000313" key="1">
    <source>
        <dbReference type="EMBL" id="KAI5326886.1"/>
    </source>
</evidence>
<evidence type="ECO:0008006" key="3">
    <source>
        <dbReference type="Google" id="ProtNLM"/>
    </source>
</evidence>
<keyword evidence="2" id="KW-1185">Reference proteome</keyword>
<organism evidence="1 2">
    <name type="scientific">Prunus dulcis</name>
    <name type="common">Almond</name>
    <name type="synonym">Amygdalus dulcis</name>
    <dbReference type="NCBI Taxonomy" id="3755"/>
    <lineage>
        <taxon>Eukaryota</taxon>
        <taxon>Viridiplantae</taxon>
        <taxon>Streptophyta</taxon>
        <taxon>Embryophyta</taxon>
        <taxon>Tracheophyta</taxon>
        <taxon>Spermatophyta</taxon>
        <taxon>Magnoliopsida</taxon>
        <taxon>eudicotyledons</taxon>
        <taxon>Gunneridae</taxon>
        <taxon>Pentapetalae</taxon>
        <taxon>rosids</taxon>
        <taxon>fabids</taxon>
        <taxon>Rosales</taxon>
        <taxon>Rosaceae</taxon>
        <taxon>Amygdaloideae</taxon>
        <taxon>Amygdaleae</taxon>
        <taxon>Prunus</taxon>
    </lineage>
</organism>
<dbReference type="PANTHER" id="PTHR11439:SF467">
    <property type="entry name" value="INTEGRASE CATALYTIC DOMAIN-CONTAINING PROTEIN"/>
    <property type="match status" value="1"/>
</dbReference>
<dbReference type="PANTHER" id="PTHR11439">
    <property type="entry name" value="GAG-POL-RELATED RETROTRANSPOSON"/>
    <property type="match status" value="1"/>
</dbReference>
<protein>
    <recommendedName>
        <fullName evidence="3">Mitochondrial protein</fullName>
    </recommendedName>
</protein>
<reference evidence="1 2" key="1">
    <citation type="journal article" date="2022" name="G3 (Bethesda)">
        <title>Whole-genome sequence and methylome profiling of the almond [Prunus dulcis (Mill.) D.A. Webb] cultivar 'Nonpareil'.</title>
        <authorList>
            <person name="D'Amico-Willman K.M."/>
            <person name="Ouma W.Z."/>
            <person name="Meulia T."/>
            <person name="Sideli G.M."/>
            <person name="Gradziel T.M."/>
            <person name="Fresnedo-Ramirez J."/>
        </authorList>
    </citation>
    <scope>NUCLEOTIDE SEQUENCE [LARGE SCALE GENOMIC DNA]</scope>
    <source>
        <strain evidence="1">Clone GOH B32 T37-40</strain>
    </source>
</reference>
<name>A0AAD4YZ62_PRUDU</name>
<proteinExistence type="predicted"/>
<sequence>MCLPNSFQEALEDSKWKFAMVKEMKALQANGTWDMVNIPDEKRTVGRKWVFTVKHKPNGSIESMVTQFMPNPGIQHMEVVDRIIQYLNSSLVKGILFSKNGNLDIEGYTDSDYAGSKFDRKSLFGYASFVGGNVVTLRSKKQIVVSLSSAEAEY</sequence>
<dbReference type="EMBL" id="JAJFAZ020000006">
    <property type="protein sequence ID" value="KAI5326886.1"/>
    <property type="molecule type" value="Genomic_DNA"/>
</dbReference>
<gene>
    <name evidence="1" type="ORF">L3X38_035960</name>
</gene>
<dbReference type="Proteomes" id="UP001054821">
    <property type="component" value="Chromosome 6"/>
</dbReference>
<accession>A0AAD4YZ62</accession>
<comment type="caution">
    <text evidence="1">The sequence shown here is derived from an EMBL/GenBank/DDBJ whole genome shotgun (WGS) entry which is preliminary data.</text>
</comment>
<dbReference type="AlphaFoldDB" id="A0AAD4YZ62"/>
<dbReference type="CDD" id="cd09272">
    <property type="entry name" value="RNase_HI_RT_Ty1"/>
    <property type="match status" value="1"/>
</dbReference>
<evidence type="ECO:0000313" key="2">
    <source>
        <dbReference type="Proteomes" id="UP001054821"/>
    </source>
</evidence>